<accession>A0ABN0F7U2</accession>
<comment type="caution">
    <text evidence="1">The sequence shown here is derived from an EMBL/GenBank/DDBJ whole genome shotgun (WGS) entry which is preliminary data.</text>
</comment>
<organism evidence="1 2">
    <name type="scientific">Paraburkholderia hospita</name>
    <dbReference type="NCBI Taxonomy" id="169430"/>
    <lineage>
        <taxon>Bacteria</taxon>
        <taxon>Pseudomonadati</taxon>
        <taxon>Pseudomonadota</taxon>
        <taxon>Betaproteobacteria</taxon>
        <taxon>Burkholderiales</taxon>
        <taxon>Burkholderiaceae</taxon>
        <taxon>Paraburkholderia</taxon>
    </lineage>
</organism>
<dbReference type="RefSeq" id="WP_009770354.1">
    <property type="nucleotide sequence ID" value="NZ_AKAU01000265.1"/>
</dbReference>
<keyword evidence="2" id="KW-1185">Reference proteome</keyword>
<dbReference type="EMBL" id="AKAU01000265">
    <property type="protein sequence ID" value="EIM94674.1"/>
    <property type="molecule type" value="Genomic_DNA"/>
</dbReference>
<evidence type="ECO:0000313" key="2">
    <source>
        <dbReference type="Proteomes" id="UP000004980"/>
    </source>
</evidence>
<sequence>MQLDLRVGEWKIRVDREHNVESLSIDLINPPYAGGDELRARLLSGLPSMMSIDVRESECSAIARRVGR</sequence>
<proteinExistence type="predicted"/>
<protein>
    <submittedName>
        <fullName evidence="1">Uncharacterized protein</fullName>
    </submittedName>
</protein>
<gene>
    <name evidence="1" type="ORF">WQE_43104</name>
</gene>
<name>A0ABN0F7U2_9BURK</name>
<reference evidence="1 2" key="1">
    <citation type="journal article" date="2012" name="J. Bacteriol.">
        <title>Draft Genome Sequence of the Soil Bacterium Burkholderia terrae Strain BS001, Which Interacts with Fungal Surface Structures.</title>
        <authorList>
            <person name="Nazir R."/>
            <person name="Hansen M.A."/>
            <person name="Sorensen S."/>
            <person name="van Elsas J.D."/>
        </authorList>
    </citation>
    <scope>NUCLEOTIDE SEQUENCE [LARGE SCALE GENOMIC DNA]</scope>
    <source>
        <strain evidence="1 2">BS001</strain>
    </source>
</reference>
<dbReference type="Proteomes" id="UP000004980">
    <property type="component" value="Unassembled WGS sequence"/>
</dbReference>
<evidence type="ECO:0000313" key="1">
    <source>
        <dbReference type="EMBL" id="EIM94674.1"/>
    </source>
</evidence>